<comment type="subunit">
    <text evidence="5 16">Homodimer.</text>
</comment>
<reference evidence="17 18" key="1">
    <citation type="submission" date="2020-07" db="EMBL/GenBank/DDBJ databases">
        <authorList>
            <person name="Feng X."/>
        </authorList>
    </citation>
    <scope>NUCLEOTIDE SEQUENCE [LARGE SCALE GENOMIC DNA]</scope>
    <source>
        <strain evidence="17 18">JCM23202</strain>
    </source>
</reference>
<name>A0A7X1B7K2_9BACT</name>
<dbReference type="GO" id="GO:0005524">
    <property type="term" value="F:ATP binding"/>
    <property type="evidence" value="ECO:0007669"/>
    <property type="project" value="UniProtKB-UniRule"/>
</dbReference>
<evidence type="ECO:0000256" key="11">
    <source>
        <dbReference type="ARBA" id="ARBA00022840"/>
    </source>
</evidence>
<gene>
    <name evidence="16" type="primary">coaX</name>
    <name evidence="17" type="ORF">H5P27_13290</name>
</gene>
<evidence type="ECO:0000256" key="3">
    <source>
        <dbReference type="ARBA" id="ARBA00004496"/>
    </source>
</evidence>
<comment type="cofactor">
    <cofactor evidence="16">
        <name>NH4(+)</name>
        <dbReference type="ChEBI" id="CHEBI:28938"/>
    </cofactor>
    <cofactor evidence="16">
        <name>K(+)</name>
        <dbReference type="ChEBI" id="CHEBI:29103"/>
    </cofactor>
    <text evidence="16">A monovalent cation. Ammonium or potassium.</text>
</comment>
<evidence type="ECO:0000256" key="1">
    <source>
        <dbReference type="ARBA" id="ARBA00001206"/>
    </source>
</evidence>
<dbReference type="Gene3D" id="3.30.420.40">
    <property type="match status" value="2"/>
</dbReference>
<dbReference type="UniPathway" id="UPA00241">
    <property type="reaction ID" value="UER00352"/>
</dbReference>
<dbReference type="NCBIfam" id="TIGR00671">
    <property type="entry name" value="baf"/>
    <property type="match status" value="1"/>
</dbReference>
<dbReference type="RefSeq" id="WP_185660887.1">
    <property type="nucleotide sequence ID" value="NZ_CAWPOO010000012.1"/>
</dbReference>
<dbReference type="InterPro" id="IPR004619">
    <property type="entry name" value="Type_III_PanK"/>
</dbReference>
<evidence type="ECO:0000256" key="7">
    <source>
        <dbReference type="ARBA" id="ARBA00022490"/>
    </source>
</evidence>
<evidence type="ECO:0000256" key="6">
    <source>
        <dbReference type="ARBA" id="ARBA00012102"/>
    </source>
</evidence>
<keyword evidence="13 16" id="KW-0173">Coenzyme A biosynthesis</keyword>
<evidence type="ECO:0000256" key="8">
    <source>
        <dbReference type="ARBA" id="ARBA00022679"/>
    </source>
</evidence>
<dbReference type="GO" id="GO:0015937">
    <property type="term" value="P:coenzyme A biosynthetic process"/>
    <property type="evidence" value="ECO:0007669"/>
    <property type="project" value="UniProtKB-UniRule"/>
</dbReference>
<comment type="cofactor">
    <cofactor evidence="2">
        <name>K(+)</name>
        <dbReference type="ChEBI" id="CHEBI:29103"/>
    </cofactor>
</comment>
<evidence type="ECO:0000256" key="5">
    <source>
        <dbReference type="ARBA" id="ARBA00011738"/>
    </source>
</evidence>
<comment type="subcellular location">
    <subcellularLocation>
        <location evidence="3 16">Cytoplasm</location>
    </subcellularLocation>
</comment>
<sequence length="265" mass="28851">MNLCIDVGNSQMHGAVYDGDRFVTQFRKESSRSSRDEIGLFLVSVLREHGLDPSLVERIGISCVVPDELYSLRNACRIYFDLEPLFLEAGVKTKLKIKTRNPLEVGADRIANAVAVSEMFSGQNAVVVDFGTAITLDAVSSQREYLGGSICAGLGLAMEALGSNTAKLPFVEINAPKRALGRSTIEAIQSGLYFGYLGMIRNLVDRIRQEAFGDEATLVIATGGFSQLYRDAGLFDEIVPDLVLRGVNAMLAWNPIEKAPAQVEN</sequence>
<keyword evidence="16" id="KW-0479">Metal-binding</keyword>
<accession>A0A7X1B7K2</accession>
<feature type="binding site" evidence="16">
    <location>
        <position position="129"/>
    </location>
    <ligand>
        <name>K(+)</name>
        <dbReference type="ChEBI" id="CHEBI:29103"/>
    </ligand>
</feature>
<dbReference type="Pfam" id="PF03309">
    <property type="entry name" value="Pan_kinase"/>
    <property type="match status" value="1"/>
</dbReference>
<protein>
    <recommendedName>
        <fullName evidence="15 16">Type III pantothenate kinase</fullName>
        <ecNumber evidence="6 16">2.7.1.33</ecNumber>
    </recommendedName>
    <alternativeName>
        <fullName evidence="16">PanK-III</fullName>
    </alternativeName>
    <alternativeName>
        <fullName evidence="16">Pantothenic acid kinase</fullName>
    </alternativeName>
</protein>
<keyword evidence="12 16" id="KW-0630">Potassium</keyword>
<dbReference type="NCBIfam" id="NF009855">
    <property type="entry name" value="PRK13321.1"/>
    <property type="match status" value="1"/>
</dbReference>
<dbReference type="EC" id="2.7.1.33" evidence="6 16"/>
<evidence type="ECO:0000313" key="17">
    <source>
        <dbReference type="EMBL" id="MBC2607022.1"/>
    </source>
</evidence>
<keyword evidence="8 16" id="KW-0808">Transferase</keyword>
<comment type="caution">
    <text evidence="17">The sequence shown here is derived from an EMBL/GenBank/DDBJ whole genome shotgun (WGS) entry which is preliminary data.</text>
</comment>
<dbReference type="AlphaFoldDB" id="A0A7X1B7K2"/>
<evidence type="ECO:0000256" key="13">
    <source>
        <dbReference type="ARBA" id="ARBA00022993"/>
    </source>
</evidence>
<dbReference type="InterPro" id="IPR043129">
    <property type="entry name" value="ATPase_NBD"/>
</dbReference>
<evidence type="ECO:0000256" key="14">
    <source>
        <dbReference type="ARBA" id="ARBA00038036"/>
    </source>
</evidence>
<keyword evidence="7 16" id="KW-0963">Cytoplasm</keyword>
<keyword evidence="18" id="KW-1185">Reference proteome</keyword>
<evidence type="ECO:0000256" key="4">
    <source>
        <dbReference type="ARBA" id="ARBA00005225"/>
    </source>
</evidence>
<dbReference type="CDD" id="cd24015">
    <property type="entry name" value="ASKHA_NBD_PanK-III"/>
    <property type="match status" value="1"/>
</dbReference>
<feature type="binding site" evidence="16">
    <location>
        <begin position="6"/>
        <end position="13"/>
    </location>
    <ligand>
        <name>ATP</name>
        <dbReference type="ChEBI" id="CHEBI:30616"/>
    </ligand>
</feature>
<evidence type="ECO:0000256" key="12">
    <source>
        <dbReference type="ARBA" id="ARBA00022958"/>
    </source>
</evidence>
<evidence type="ECO:0000256" key="2">
    <source>
        <dbReference type="ARBA" id="ARBA00001958"/>
    </source>
</evidence>
<organism evidence="17 18">
    <name type="scientific">Pelagicoccus albus</name>
    <dbReference type="NCBI Taxonomy" id="415222"/>
    <lineage>
        <taxon>Bacteria</taxon>
        <taxon>Pseudomonadati</taxon>
        <taxon>Verrucomicrobiota</taxon>
        <taxon>Opitutia</taxon>
        <taxon>Puniceicoccales</taxon>
        <taxon>Pelagicoccaceae</taxon>
        <taxon>Pelagicoccus</taxon>
    </lineage>
</organism>
<keyword evidence="9 16" id="KW-0547">Nucleotide-binding</keyword>
<dbReference type="GO" id="GO:0004594">
    <property type="term" value="F:pantothenate kinase activity"/>
    <property type="evidence" value="ECO:0007669"/>
    <property type="project" value="UniProtKB-UniRule"/>
</dbReference>
<evidence type="ECO:0000256" key="15">
    <source>
        <dbReference type="ARBA" id="ARBA00040883"/>
    </source>
</evidence>
<dbReference type="Proteomes" id="UP000526501">
    <property type="component" value="Unassembled WGS sequence"/>
</dbReference>
<feature type="binding site" evidence="16">
    <location>
        <position position="184"/>
    </location>
    <ligand>
        <name>substrate</name>
    </ligand>
</feature>
<feature type="binding site" evidence="16">
    <location>
        <position position="132"/>
    </location>
    <ligand>
        <name>ATP</name>
        <dbReference type="ChEBI" id="CHEBI:30616"/>
    </ligand>
</feature>
<feature type="binding site" evidence="16">
    <location>
        <begin position="106"/>
        <end position="109"/>
    </location>
    <ligand>
        <name>substrate</name>
    </ligand>
</feature>
<comment type="pathway">
    <text evidence="4 16">Cofactor biosynthesis; coenzyme A biosynthesis; CoA from (R)-pantothenate: step 1/5.</text>
</comment>
<feature type="active site" description="Proton acceptor" evidence="16">
    <location>
        <position position="108"/>
    </location>
</feature>
<comment type="catalytic activity">
    <reaction evidence="1 16">
        <text>(R)-pantothenate + ATP = (R)-4'-phosphopantothenate + ADP + H(+)</text>
        <dbReference type="Rhea" id="RHEA:16373"/>
        <dbReference type="ChEBI" id="CHEBI:10986"/>
        <dbReference type="ChEBI" id="CHEBI:15378"/>
        <dbReference type="ChEBI" id="CHEBI:29032"/>
        <dbReference type="ChEBI" id="CHEBI:30616"/>
        <dbReference type="ChEBI" id="CHEBI:456216"/>
        <dbReference type="EC" id="2.7.1.33"/>
    </reaction>
</comment>
<comment type="function">
    <text evidence="16">Catalyzes the phosphorylation of pantothenate (Pan), the first step in CoA biosynthesis.</text>
</comment>
<evidence type="ECO:0000313" key="18">
    <source>
        <dbReference type="Proteomes" id="UP000526501"/>
    </source>
</evidence>
<keyword evidence="11 16" id="KW-0067">ATP-binding</keyword>
<dbReference type="HAMAP" id="MF_01274">
    <property type="entry name" value="Pantothen_kinase_3"/>
    <property type="match status" value="1"/>
</dbReference>
<keyword evidence="10 16" id="KW-0418">Kinase</keyword>
<dbReference type="PANTHER" id="PTHR34265:SF1">
    <property type="entry name" value="TYPE III PANTOTHENATE KINASE"/>
    <property type="match status" value="1"/>
</dbReference>
<dbReference type="EMBL" id="JACHVC010000012">
    <property type="protein sequence ID" value="MBC2607022.1"/>
    <property type="molecule type" value="Genomic_DNA"/>
</dbReference>
<evidence type="ECO:0000256" key="16">
    <source>
        <dbReference type="HAMAP-Rule" id="MF_01274"/>
    </source>
</evidence>
<comment type="similarity">
    <text evidence="14 16">Belongs to the type III pantothenate kinase family.</text>
</comment>
<dbReference type="PANTHER" id="PTHR34265">
    <property type="entry name" value="TYPE III PANTOTHENATE KINASE"/>
    <property type="match status" value="1"/>
</dbReference>
<proteinExistence type="inferred from homology"/>
<dbReference type="GO" id="GO:0046872">
    <property type="term" value="F:metal ion binding"/>
    <property type="evidence" value="ECO:0007669"/>
    <property type="project" value="UniProtKB-KW"/>
</dbReference>
<dbReference type="SUPFAM" id="SSF53067">
    <property type="entry name" value="Actin-like ATPase domain"/>
    <property type="match status" value="2"/>
</dbReference>
<dbReference type="GO" id="GO:0005737">
    <property type="term" value="C:cytoplasm"/>
    <property type="evidence" value="ECO:0007669"/>
    <property type="project" value="UniProtKB-SubCell"/>
</dbReference>
<comment type="caution">
    <text evidence="16">Lacks conserved residue(s) required for the propagation of feature annotation.</text>
</comment>
<evidence type="ECO:0000256" key="9">
    <source>
        <dbReference type="ARBA" id="ARBA00022741"/>
    </source>
</evidence>
<evidence type="ECO:0000256" key="10">
    <source>
        <dbReference type="ARBA" id="ARBA00022777"/>
    </source>
</evidence>